<gene>
    <name evidence="2" type="ORF">ECRASSUSDP1_LOCUS18937</name>
</gene>
<dbReference type="AlphaFoldDB" id="A0AAD1XRM6"/>
<keyword evidence="3" id="KW-1185">Reference proteome</keyword>
<evidence type="ECO:0000313" key="3">
    <source>
        <dbReference type="Proteomes" id="UP001295684"/>
    </source>
</evidence>
<proteinExistence type="predicted"/>
<reference evidence="2" key="1">
    <citation type="submission" date="2023-07" db="EMBL/GenBank/DDBJ databases">
        <authorList>
            <consortium name="AG Swart"/>
            <person name="Singh M."/>
            <person name="Singh A."/>
            <person name="Seah K."/>
            <person name="Emmerich C."/>
        </authorList>
    </citation>
    <scope>NUCLEOTIDE SEQUENCE</scope>
    <source>
        <strain evidence="2">DP1</strain>
    </source>
</reference>
<comment type="caution">
    <text evidence="2">The sequence shown here is derived from an EMBL/GenBank/DDBJ whole genome shotgun (WGS) entry which is preliminary data.</text>
</comment>
<dbReference type="EMBL" id="CAMPGE010019200">
    <property type="protein sequence ID" value="CAI2377549.1"/>
    <property type="molecule type" value="Genomic_DNA"/>
</dbReference>
<dbReference type="Proteomes" id="UP001295684">
    <property type="component" value="Unassembled WGS sequence"/>
</dbReference>
<evidence type="ECO:0000313" key="2">
    <source>
        <dbReference type="EMBL" id="CAI2377549.1"/>
    </source>
</evidence>
<protein>
    <submittedName>
        <fullName evidence="2">Uncharacterized protein</fullName>
    </submittedName>
</protein>
<sequence>MSSFVANSQHNSILKRRAMPNNGISLVMKTQKEPAVPLRAQTRYPGSPNLMEPDNDHDKIKLNSRDRRRDRCRNTTNQKRCFSFEENITRRHQTGNLTVKHINHAQVLNKCYELRGGFRSIVRRFNRGKQGFVSPRCLQKTIQKLRLFNKSQLAQKRTLVNSHALPVLSNLRKKVKAKHFPGSVARRAKSPTYIRIHDESRLSNDSDQFEDGIQRAVSRQTHDQGKLTLEPRSIHEFIKKYDAELKMFEKTLKFK</sequence>
<organism evidence="2 3">
    <name type="scientific">Euplotes crassus</name>
    <dbReference type="NCBI Taxonomy" id="5936"/>
    <lineage>
        <taxon>Eukaryota</taxon>
        <taxon>Sar</taxon>
        <taxon>Alveolata</taxon>
        <taxon>Ciliophora</taxon>
        <taxon>Intramacronucleata</taxon>
        <taxon>Spirotrichea</taxon>
        <taxon>Hypotrichia</taxon>
        <taxon>Euplotida</taxon>
        <taxon>Euplotidae</taxon>
        <taxon>Moneuplotes</taxon>
    </lineage>
</organism>
<name>A0AAD1XRM6_EUPCR</name>
<evidence type="ECO:0000256" key="1">
    <source>
        <dbReference type="SAM" id="MobiDB-lite"/>
    </source>
</evidence>
<feature type="region of interest" description="Disordered" evidence="1">
    <location>
        <begin position="41"/>
        <end position="72"/>
    </location>
</feature>
<feature type="compositionally biased region" description="Basic and acidic residues" evidence="1">
    <location>
        <begin position="54"/>
        <end position="72"/>
    </location>
</feature>
<accession>A0AAD1XRM6</accession>